<sequence>MPRKGKESCHAINPAEVMKETMRILEKCFFKQDGLTVKLDRGRLKSAPDRAFKYEDCIEAPKPATTRPCCIRLGEDCLDAAAALCAEHPESVPLVLDFASGSNPGGGLKGNQQGTQEEDICRRTSLLPSLERQSYPLPRLGGIYAPDICVFRGPGKIGYPLHRPFWISVLAAEMPNCGDDQKDQDFIARKVRGVLHMAIQQGHTSLVLGAWGCGAFGNDPMLVAQIFKAEIAKVGHLDIIFALGRSQTAAFQAVLGLGAGLDSHGPSVQAPAEAKDKDAPEAAKDASTEEVVDEK</sequence>
<proteinExistence type="predicted"/>
<feature type="domain" description="Microbial-type PARG catalytic" evidence="2">
    <location>
        <begin position="19"/>
        <end position="152"/>
    </location>
</feature>
<dbReference type="Pfam" id="PF10021">
    <property type="entry name" value="PARG_cat_microb"/>
    <property type="match status" value="1"/>
</dbReference>
<dbReference type="InterPro" id="IPR043472">
    <property type="entry name" value="Macro_dom-like"/>
</dbReference>
<keyword evidence="4" id="KW-1185">Reference proteome</keyword>
<comment type="caution">
    <text evidence="3">The sequence shown here is derived from an EMBL/GenBank/DDBJ whole genome shotgun (WGS) entry which is preliminary data.</text>
</comment>
<accession>A0AA36MQ08</accession>
<dbReference type="PANTHER" id="PTHR35596">
    <property type="entry name" value="DUF2263 DOMAIN-CONTAINING PROTEIN"/>
    <property type="match status" value="1"/>
</dbReference>
<dbReference type="SUPFAM" id="SSF52949">
    <property type="entry name" value="Macro domain-like"/>
    <property type="match status" value="1"/>
</dbReference>
<dbReference type="AlphaFoldDB" id="A0AA36MQ08"/>
<gene>
    <name evidence="3" type="ORF">EVOR1521_LOCUS8867</name>
</gene>
<dbReference type="InterPro" id="IPR019261">
    <property type="entry name" value="PARG_cat_microbial"/>
</dbReference>
<reference evidence="3" key="1">
    <citation type="submission" date="2023-08" db="EMBL/GenBank/DDBJ databases">
        <authorList>
            <person name="Chen Y."/>
            <person name="Shah S."/>
            <person name="Dougan E. K."/>
            <person name="Thang M."/>
            <person name="Chan C."/>
        </authorList>
    </citation>
    <scope>NUCLEOTIDE SEQUENCE</scope>
</reference>
<dbReference type="PANTHER" id="PTHR35596:SF1">
    <property type="entry name" value="MICROBIAL-TYPE PARG CATALYTIC DOMAIN-CONTAINING PROTEIN"/>
    <property type="match status" value="1"/>
</dbReference>
<evidence type="ECO:0000256" key="1">
    <source>
        <dbReference type="SAM" id="MobiDB-lite"/>
    </source>
</evidence>
<evidence type="ECO:0000313" key="4">
    <source>
        <dbReference type="Proteomes" id="UP001178507"/>
    </source>
</evidence>
<feature type="region of interest" description="Disordered" evidence="1">
    <location>
        <begin position="264"/>
        <end position="295"/>
    </location>
</feature>
<dbReference type="Proteomes" id="UP001178507">
    <property type="component" value="Unassembled WGS sequence"/>
</dbReference>
<name>A0AA36MQ08_9DINO</name>
<organism evidence="3 4">
    <name type="scientific">Effrenium voratum</name>
    <dbReference type="NCBI Taxonomy" id="2562239"/>
    <lineage>
        <taxon>Eukaryota</taxon>
        <taxon>Sar</taxon>
        <taxon>Alveolata</taxon>
        <taxon>Dinophyceae</taxon>
        <taxon>Suessiales</taxon>
        <taxon>Symbiodiniaceae</taxon>
        <taxon>Effrenium</taxon>
    </lineage>
</organism>
<feature type="compositionally biased region" description="Basic and acidic residues" evidence="1">
    <location>
        <begin position="273"/>
        <end position="287"/>
    </location>
</feature>
<dbReference type="NCBIfam" id="TIGR02452">
    <property type="entry name" value="TIGR02452 family protein"/>
    <property type="match status" value="1"/>
</dbReference>
<evidence type="ECO:0000259" key="2">
    <source>
        <dbReference type="Pfam" id="PF10021"/>
    </source>
</evidence>
<protein>
    <recommendedName>
        <fullName evidence="2">Microbial-type PARG catalytic domain-containing protein</fullName>
    </recommendedName>
</protein>
<dbReference type="EMBL" id="CAUJNA010000779">
    <property type="protein sequence ID" value="CAJ1381075.1"/>
    <property type="molecule type" value="Genomic_DNA"/>
</dbReference>
<evidence type="ECO:0000313" key="3">
    <source>
        <dbReference type="EMBL" id="CAJ1381075.1"/>
    </source>
</evidence>
<dbReference type="InterPro" id="IPR012664">
    <property type="entry name" value="CHP02452"/>
</dbReference>
<dbReference type="Gene3D" id="3.40.220.10">
    <property type="entry name" value="Leucine Aminopeptidase, subunit E, domain 1"/>
    <property type="match status" value="1"/>
</dbReference>